<dbReference type="InterPro" id="IPR029017">
    <property type="entry name" value="Enolase-like_N"/>
</dbReference>
<dbReference type="SFLD" id="SFLDG00179">
    <property type="entry name" value="mandelate_racemase"/>
    <property type="match status" value="1"/>
</dbReference>
<dbReference type="SFLD" id="SFLDS00001">
    <property type="entry name" value="Enolase"/>
    <property type="match status" value="1"/>
</dbReference>
<dbReference type="Gene3D" id="3.20.20.120">
    <property type="entry name" value="Enolase-like C-terminal domain"/>
    <property type="match status" value="1"/>
</dbReference>
<accession>A0ABQ4C132</accession>
<dbReference type="InterPro" id="IPR018110">
    <property type="entry name" value="Mandel_Rmase/mucon_lact_enz_CS"/>
</dbReference>
<dbReference type="PANTHER" id="PTHR48080:SF2">
    <property type="entry name" value="D-GALACTONATE DEHYDRATASE"/>
    <property type="match status" value="1"/>
</dbReference>
<dbReference type="PROSITE" id="PS00909">
    <property type="entry name" value="MR_MLE_2"/>
    <property type="match status" value="1"/>
</dbReference>
<dbReference type="SUPFAM" id="SSF51604">
    <property type="entry name" value="Enolase C-terminal domain-like"/>
    <property type="match status" value="1"/>
</dbReference>
<dbReference type="Proteomes" id="UP000624325">
    <property type="component" value="Unassembled WGS sequence"/>
</dbReference>
<gene>
    <name evidence="3" type="primary">gci</name>
    <name evidence="3" type="ORF">Air01nite_22360</name>
</gene>
<reference evidence="3 4" key="1">
    <citation type="submission" date="2021-01" db="EMBL/GenBank/DDBJ databases">
        <title>Whole genome shotgun sequence of Asanoa iriomotensis NBRC 100142.</title>
        <authorList>
            <person name="Komaki H."/>
            <person name="Tamura T."/>
        </authorList>
    </citation>
    <scope>NUCLEOTIDE SEQUENCE [LARGE SCALE GENOMIC DNA]</scope>
    <source>
        <strain evidence="3 4">NBRC 100142</strain>
    </source>
</reference>
<feature type="domain" description="Mandelate racemase/muconate lactonizing enzyme C-terminal" evidence="2">
    <location>
        <begin position="141"/>
        <end position="226"/>
    </location>
</feature>
<dbReference type="SMART" id="SM00922">
    <property type="entry name" value="MR_MLE"/>
    <property type="match status" value="1"/>
</dbReference>
<dbReference type="InterPro" id="IPR013342">
    <property type="entry name" value="Mandelate_racemase_C"/>
</dbReference>
<name>A0ABQ4C132_9ACTN</name>
<protein>
    <submittedName>
        <fullName evidence="3">D-galactarolactone cycloisomerase</fullName>
    </submittedName>
</protein>
<dbReference type="InterPro" id="IPR034593">
    <property type="entry name" value="DgoD-like"/>
</dbReference>
<organism evidence="3 4">
    <name type="scientific">Asanoa iriomotensis</name>
    <dbReference type="NCBI Taxonomy" id="234613"/>
    <lineage>
        <taxon>Bacteria</taxon>
        <taxon>Bacillati</taxon>
        <taxon>Actinomycetota</taxon>
        <taxon>Actinomycetes</taxon>
        <taxon>Micromonosporales</taxon>
        <taxon>Micromonosporaceae</taxon>
        <taxon>Asanoa</taxon>
    </lineage>
</organism>
<keyword evidence="1" id="KW-0456">Lyase</keyword>
<dbReference type="Pfam" id="PF13378">
    <property type="entry name" value="MR_MLE_C"/>
    <property type="match status" value="1"/>
</dbReference>
<proteinExistence type="predicted"/>
<dbReference type="CDD" id="cd03316">
    <property type="entry name" value="MR_like"/>
    <property type="match status" value="1"/>
</dbReference>
<evidence type="ECO:0000313" key="3">
    <source>
        <dbReference type="EMBL" id="GIF56141.1"/>
    </source>
</evidence>
<dbReference type="InterPro" id="IPR029065">
    <property type="entry name" value="Enolase_C-like"/>
</dbReference>
<evidence type="ECO:0000313" key="4">
    <source>
        <dbReference type="Proteomes" id="UP000624325"/>
    </source>
</evidence>
<dbReference type="Pfam" id="PF02746">
    <property type="entry name" value="MR_MLE_N"/>
    <property type="match status" value="1"/>
</dbReference>
<evidence type="ECO:0000259" key="2">
    <source>
        <dbReference type="SMART" id="SM00922"/>
    </source>
</evidence>
<evidence type="ECO:0000256" key="1">
    <source>
        <dbReference type="ARBA" id="ARBA00023239"/>
    </source>
</evidence>
<sequence>MAIQRVEVFQLSQPISAPTGPSGATYRERRSVLVRLRDGDGLDGWGETYARAGVAAVIEEVGALLLGRDAADARPLLDTLRVATTDGLAISALAIALDDLRARRLGVPVATLYGGRRRDSVRGYASSGGYVDGVDPEQSWPDEVAAAVGDGFTACKIRIGRFAPTRELPILAKVRGQVGPDVELMVDANGAYTVPRAREVARGLADLSFRWLEEPLIRFRGGLAYPGYEHLGGLGIAIAAYEGLESRGAFDSYLTRTPVDIVQPDVAICGGIGELLFVAELAALRGRQCVPHAWGGAVLLAATLQAVSLLPEPSELDGPESPVLEVDRFENPMRTRLAHEPLTLTAGRMPIPDGPGLGITVDEDFVRHAAG</sequence>
<dbReference type="InterPro" id="IPR036849">
    <property type="entry name" value="Enolase-like_C_sf"/>
</dbReference>
<dbReference type="SUPFAM" id="SSF54826">
    <property type="entry name" value="Enolase N-terminal domain-like"/>
    <property type="match status" value="1"/>
</dbReference>
<keyword evidence="4" id="KW-1185">Reference proteome</keyword>
<comment type="caution">
    <text evidence="3">The sequence shown here is derived from an EMBL/GenBank/DDBJ whole genome shotgun (WGS) entry which is preliminary data.</text>
</comment>
<dbReference type="RefSeq" id="WP_203701943.1">
    <property type="nucleotide sequence ID" value="NZ_BAAALU010000012.1"/>
</dbReference>
<dbReference type="EMBL" id="BONC01000012">
    <property type="protein sequence ID" value="GIF56141.1"/>
    <property type="molecule type" value="Genomic_DNA"/>
</dbReference>
<dbReference type="InterPro" id="IPR013341">
    <property type="entry name" value="Mandelate_racemase_N_dom"/>
</dbReference>
<dbReference type="PANTHER" id="PTHR48080">
    <property type="entry name" value="D-GALACTONATE DEHYDRATASE-RELATED"/>
    <property type="match status" value="1"/>
</dbReference>
<dbReference type="Gene3D" id="3.30.390.10">
    <property type="entry name" value="Enolase-like, N-terminal domain"/>
    <property type="match status" value="1"/>
</dbReference>